<proteinExistence type="predicted"/>
<dbReference type="Proteomes" id="UP000239614">
    <property type="component" value="Unassembled WGS sequence"/>
</dbReference>
<dbReference type="Pfam" id="PF10903">
    <property type="entry name" value="DUF2691"/>
    <property type="match status" value="1"/>
</dbReference>
<dbReference type="EMBL" id="PVXN01000061">
    <property type="protein sequence ID" value="PRR69766.1"/>
    <property type="molecule type" value="Genomic_DNA"/>
</dbReference>
<evidence type="ECO:0008006" key="3">
    <source>
        <dbReference type="Google" id="ProtNLM"/>
    </source>
</evidence>
<gene>
    <name evidence="1" type="ORF">CPAL_24100</name>
</gene>
<keyword evidence="2" id="KW-1185">Reference proteome</keyword>
<dbReference type="RefSeq" id="WP_106024712.1">
    <property type="nucleotide sequence ID" value="NZ_PVXN01000061.1"/>
</dbReference>
<name>A0A2T0ALZ0_9CLOT</name>
<evidence type="ECO:0000313" key="2">
    <source>
        <dbReference type="Proteomes" id="UP000239614"/>
    </source>
</evidence>
<organism evidence="1 2">
    <name type="scientific">Clostridium thermopalmarium DSM 5974</name>
    <dbReference type="NCBI Taxonomy" id="1121340"/>
    <lineage>
        <taxon>Bacteria</taxon>
        <taxon>Bacillati</taxon>
        <taxon>Bacillota</taxon>
        <taxon>Clostridia</taxon>
        <taxon>Eubacteriales</taxon>
        <taxon>Clostridiaceae</taxon>
        <taxon>Clostridium</taxon>
    </lineage>
</organism>
<accession>A0A2T0ALZ0</accession>
<sequence length="163" mass="19235">MKNVGVRFEIPNEYGNYLSNILESLPVKCYQWLVDDDEIYLLKNNQFTNEFLFNDDRIISGEKLYESSKNNTYYMIFVTLRAFFKDGTIKAVSKYKDFLESDCQIILSVYDCSYVVFWCKDSELVSNMYEYALSKGYEYVEYIEDIEFATDDAGYEVEGIEEV</sequence>
<reference evidence="1 2" key="1">
    <citation type="submission" date="2018-03" db="EMBL/GenBank/DDBJ databases">
        <title>Genome sequence of Clostridium thermopalmarium DSM 5974.</title>
        <authorList>
            <person name="Poehlein A."/>
            <person name="Daniel R."/>
        </authorList>
    </citation>
    <scope>NUCLEOTIDE SEQUENCE [LARGE SCALE GENOMIC DNA]</scope>
    <source>
        <strain evidence="1 2">DSM 5974</strain>
    </source>
</reference>
<dbReference type="InterPro" id="IPR020216">
    <property type="entry name" value="Uncharacterised_YncE"/>
</dbReference>
<evidence type="ECO:0000313" key="1">
    <source>
        <dbReference type="EMBL" id="PRR69766.1"/>
    </source>
</evidence>
<dbReference type="OrthoDB" id="2625810at2"/>
<comment type="caution">
    <text evidence="1">The sequence shown here is derived from an EMBL/GenBank/DDBJ whole genome shotgun (WGS) entry which is preliminary data.</text>
</comment>
<dbReference type="AlphaFoldDB" id="A0A2T0ALZ0"/>
<protein>
    <recommendedName>
        <fullName evidence="3">DUF2691 domain-containing protein</fullName>
    </recommendedName>
</protein>